<dbReference type="PANTHER" id="PTHR24096">
    <property type="entry name" value="LONG-CHAIN-FATTY-ACID--COA LIGASE"/>
    <property type="match status" value="1"/>
</dbReference>
<reference evidence="7" key="1">
    <citation type="submission" date="2022-10" db="EMBL/GenBank/DDBJ databases">
        <title>Genome assembly of Pristionchus species.</title>
        <authorList>
            <person name="Yoshida K."/>
            <person name="Sommer R.J."/>
        </authorList>
    </citation>
    <scope>NUCLEOTIDE SEQUENCE [LARGE SCALE GENOMIC DNA]</scope>
    <source>
        <strain evidence="7">RS5460</strain>
    </source>
</reference>
<dbReference type="GO" id="GO:0005777">
    <property type="term" value="C:peroxisome"/>
    <property type="evidence" value="ECO:0007669"/>
    <property type="project" value="UniProtKB-SubCell"/>
</dbReference>
<comment type="caution">
    <text evidence="6">The sequence shown here is derived from an EMBL/GenBank/DDBJ whole genome shotgun (WGS) entry which is preliminary data.</text>
</comment>
<accession>A0AAN5CLS9</accession>
<dbReference type="AlphaFoldDB" id="A0AAN5CLS9"/>
<dbReference type="PROSITE" id="PS00455">
    <property type="entry name" value="AMP_BINDING"/>
    <property type="match status" value="1"/>
</dbReference>
<feature type="domain" description="AMP-dependent synthetase/ligase" evidence="5">
    <location>
        <begin position="13"/>
        <end position="84"/>
    </location>
</feature>
<gene>
    <name evidence="6" type="ORF">PMAYCL1PPCAC_16899</name>
</gene>
<comment type="similarity">
    <text evidence="2">Belongs to the ATP-dependent AMP-binding enzyme family.</text>
</comment>
<proteinExistence type="inferred from homology"/>
<dbReference type="Proteomes" id="UP001328107">
    <property type="component" value="Unassembled WGS sequence"/>
</dbReference>
<feature type="non-terminal residue" evidence="6">
    <location>
        <position position="1"/>
    </location>
</feature>
<dbReference type="EMBL" id="BTRK01000004">
    <property type="protein sequence ID" value="GMR46704.1"/>
    <property type="molecule type" value="Genomic_DNA"/>
</dbReference>
<evidence type="ECO:0000259" key="5">
    <source>
        <dbReference type="Pfam" id="PF00501"/>
    </source>
</evidence>
<keyword evidence="4" id="KW-0576">Peroxisome</keyword>
<name>A0AAN5CLS9_9BILA</name>
<evidence type="ECO:0000313" key="6">
    <source>
        <dbReference type="EMBL" id="GMR46704.1"/>
    </source>
</evidence>
<comment type="subcellular location">
    <subcellularLocation>
        <location evidence="1">Peroxisome</location>
    </subcellularLocation>
</comment>
<dbReference type="PANTHER" id="PTHR24096:SF149">
    <property type="entry name" value="AMP-BINDING DOMAIN-CONTAINING PROTEIN-RELATED"/>
    <property type="match status" value="1"/>
</dbReference>
<evidence type="ECO:0000256" key="1">
    <source>
        <dbReference type="ARBA" id="ARBA00004275"/>
    </source>
</evidence>
<keyword evidence="3" id="KW-0436">Ligase</keyword>
<evidence type="ECO:0000256" key="4">
    <source>
        <dbReference type="ARBA" id="ARBA00023140"/>
    </source>
</evidence>
<organism evidence="6 7">
    <name type="scientific">Pristionchus mayeri</name>
    <dbReference type="NCBI Taxonomy" id="1317129"/>
    <lineage>
        <taxon>Eukaryota</taxon>
        <taxon>Metazoa</taxon>
        <taxon>Ecdysozoa</taxon>
        <taxon>Nematoda</taxon>
        <taxon>Chromadorea</taxon>
        <taxon>Rhabditida</taxon>
        <taxon>Rhabditina</taxon>
        <taxon>Diplogasteromorpha</taxon>
        <taxon>Diplogasteroidea</taxon>
        <taxon>Neodiplogasteridae</taxon>
        <taxon>Pristionchus</taxon>
    </lineage>
</organism>
<keyword evidence="7" id="KW-1185">Reference proteome</keyword>
<evidence type="ECO:0000256" key="2">
    <source>
        <dbReference type="ARBA" id="ARBA00006432"/>
    </source>
</evidence>
<dbReference type="Pfam" id="PF00501">
    <property type="entry name" value="AMP-binding"/>
    <property type="match status" value="1"/>
</dbReference>
<evidence type="ECO:0000256" key="3">
    <source>
        <dbReference type="ARBA" id="ARBA00022598"/>
    </source>
</evidence>
<evidence type="ECO:0000313" key="7">
    <source>
        <dbReference type="Proteomes" id="UP001328107"/>
    </source>
</evidence>
<dbReference type="GO" id="GO:0016405">
    <property type="term" value="F:CoA-ligase activity"/>
    <property type="evidence" value="ECO:0007669"/>
    <property type="project" value="TreeGrafter"/>
</dbReference>
<sequence length="89" mass="9761">LSSSSIREGLPIALSLEDPALILYSSGTTGEPKGTVISHRALIASVTQMPSHWENEIFPCMGINEVDWTKEVQMANLPFYHIFGNGLMN</sequence>
<dbReference type="Gene3D" id="3.40.50.980">
    <property type="match status" value="2"/>
</dbReference>
<protein>
    <recommendedName>
        <fullName evidence="5">AMP-dependent synthetase/ligase domain-containing protein</fullName>
    </recommendedName>
</protein>
<dbReference type="InterPro" id="IPR020845">
    <property type="entry name" value="AMP-binding_CS"/>
</dbReference>
<dbReference type="InterPro" id="IPR000873">
    <property type="entry name" value="AMP-dep_synth/lig_dom"/>
</dbReference>
<dbReference type="SUPFAM" id="SSF56801">
    <property type="entry name" value="Acetyl-CoA synthetase-like"/>
    <property type="match status" value="1"/>
</dbReference>